<evidence type="ECO:0000313" key="1">
    <source>
        <dbReference type="EMBL" id="VVD31650.1"/>
    </source>
</evidence>
<dbReference type="EMBL" id="LR699554">
    <property type="protein sequence ID" value="VVD31650.1"/>
    <property type="molecule type" value="Genomic_DNA"/>
</dbReference>
<dbReference type="Proteomes" id="UP000325811">
    <property type="component" value="Chromosome II"/>
</dbReference>
<protein>
    <submittedName>
        <fullName evidence="1">Uncharacterized protein</fullName>
    </submittedName>
</protein>
<gene>
    <name evidence="1" type="ORF">PDMSB3_0347</name>
</gene>
<dbReference type="KEGG" id="pdio:PDMSB3_0347.1"/>
<reference evidence="1 2" key="1">
    <citation type="submission" date="2019-08" db="EMBL/GenBank/DDBJ databases">
        <authorList>
            <person name="Herpell B J."/>
        </authorList>
    </citation>
    <scope>NUCLEOTIDE SEQUENCE [LARGE SCALE GENOMIC DNA]</scope>
    <source>
        <strain evidence="2">Msb3</strain>
    </source>
</reference>
<evidence type="ECO:0000313" key="2">
    <source>
        <dbReference type="Proteomes" id="UP000325811"/>
    </source>
</evidence>
<accession>A0A5Q4ZRW2</accession>
<name>A0A5Q4ZRW2_9BURK</name>
<keyword evidence="2" id="KW-1185">Reference proteome</keyword>
<proteinExistence type="predicted"/>
<organism evidence="1 2">
    <name type="scientific">Paraburkholderia dioscoreae</name>
    <dbReference type="NCBI Taxonomy" id="2604047"/>
    <lineage>
        <taxon>Bacteria</taxon>
        <taxon>Pseudomonadati</taxon>
        <taxon>Pseudomonadota</taxon>
        <taxon>Betaproteobacteria</taxon>
        <taxon>Burkholderiales</taxon>
        <taxon>Burkholderiaceae</taxon>
        <taxon>Paraburkholderia</taxon>
    </lineage>
</organism>
<dbReference type="AlphaFoldDB" id="A0A5Q4ZRW2"/>
<sequence length="42" mass="4097">MLAVAAASQGRGVAVAKSIDALSFDAGAAFVGVKLEVDTFAA</sequence>